<feature type="region of interest" description="Disordered" evidence="5">
    <location>
        <begin position="182"/>
        <end position="217"/>
    </location>
</feature>
<proteinExistence type="predicted"/>
<feature type="transmembrane region" description="Helical" evidence="6">
    <location>
        <begin position="916"/>
        <end position="935"/>
    </location>
</feature>
<evidence type="ECO:0000313" key="7">
    <source>
        <dbReference type="EMBL" id="KAF2638235.1"/>
    </source>
</evidence>
<feature type="compositionally biased region" description="Low complexity" evidence="5">
    <location>
        <begin position="106"/>
        <end position="116"/>
    </location>
</feature>
<dbReference type="AlphaFoldDB" id="A0A6A6RSY7"/>
<feature type="compositionally biased region" description="Polar residues" evidence="5">
    <location>
        <begin position="70"/>
        <end position="82"/>
    </location>
</feature>
<organism evidence="7 8">
    <name type="scientific">Massarina eburnea CBS 473.64</name>
    <dbReference type="NCBI Taxonomy" id="1395130"/>
    <lineage>
        <taxon>Eukaryota</taxon>
        <taxon>Fungi</taxon>
        <taxon>Dikarya</taxon>
        <taxon>Ascomycota</taxon>
        <taxon>Pezizomycotina</taxon>
        <taxon>Dothideomycetes</taxon>
        <taxon>Pleosporomycetidae</taxon>
        <taxon>Pleosporales</taxon>
        <taxon>Massarineae</taxon>
        <taxon>Massarinaceae</taxon>
        <taxon>Massarina</taxon>
    </lineage>
</organism>
<dbReference type="EMBL" id="MU006790">
    <property type="protein sequence ID" value="KAF2638235.1"/>
    <property type="molecule type" value="Genomic_DNA"/>
</dbReference>
<dbReference type="GO" id="GO:0005886">
    <property type="term" value="C:plasma membrane"/>
    <property type="evidence" value="ECO:0007669"/>
    <property type="project" value="TreeGrafter"/>
</dbReference>
<dbReference type="Proteomes" id="UP000799753">
    <property type="component" value="Unassembled WGS sequence"/>
</dbReference>
<keyword evidence="3 6" id="KW-1133">Transmembrane helix</keyword>
<dbReference type="PANTHER" id="PTHR23502">
    <property type="entry name" value="MAJOR FACILITATOR SUPERFAMILY"/>
    <property type="match status" value="1"/>
</dbReference>
<keyword evidence="8" id="KW-1185">Reference proteome</keyword>
<feature type="transmembrane region" description="Helical" evidence="6">
    <location>
        <begin position="535"/>
        <end position="555"/>
    </location>
</feature>
<feature type="compositionally biased region" description="Low complexity" evidence="5">
    <location>
        <begin position="31"/>
        <end position="47"/>
    </location>
</feature>
<feature type="transmembrane region" description="Helical" evidence="6">
    <location>
        <begin position="977"/>
        <end position="997"/>
    </location>
</feature>
<evidence type="ECO:0000256" key="4">
    <source>
        <dbReference type="ARBA" id="ARBA00023136"/>
    </source>
</evidence>
<feature type="transmembrane region" description="Helical" evidence="6">
    <location>
        <begin position="641"/>
        <end position="662"/>
    </location>
</feature>
<dbReference type="GO" id="GO:0022857">
    <property type="term" value="F:transmembrane transporter activity"/>
    <property type="evidence" value="ECO:0007669"/>
    <property type="project" value="TreeGrafter"/>
</dbReference>
<protein>
    <submittedName>
        <fullName evidence="7">MFS general substrate transporter</fullName>
    </submittedName>
</protein>
<evidence type="ECO:0000256" key="2">
    <source>
        <dbReference type="ARBA" id="ARBA00022692"/>
    </source>
</evidence>
<evidence type="ECO:0000256" key="1">
    <source>
        <dbReference type="ARBA" id="ARBA00004141"/>
    </source>
</evidence>
<dbReference type="PANTHER" id="PTHR23502:SF76">
    <property type="entry name" value="POLYAMINE TRANSPORT PROTEIN"/>
    <property type="match status" value="1"/>
</dbReference>
<sequence>MEQGATRPMQSTSSKRLSSHDTITKLPWLDAKCSVASSSTTATSPTARRARSTPPPAPKPAPAIVSSPKRSPSAQSIVSASPMSRHPAEALITDEPTIRKAEPTTAPRAPARAAPRVPHNQRVPSVGMTGPRPVTRARANTFRRPPAARSVPTPIRNVHSGRPPVVSHEPMKRLSIVNIEEPSESFQESRARAESLAPVPDHLERAETPESTMRPQRNAYMASPPHIERSVHMSPTYPVPRPGPFTRVSSRKLSNAVEGLEDLVQEAVLTADDTNDPEQVAEIYDIIEDARNLIQETSGEPLQNLMKTSSPLEVTGSSEEVSDFSSELSDEEAHRGAHRSKPRYEPSPQSPRHDHHKRRSETIDWAYGKNKAHRQNRASSTSLSSDLDDRGRSRSRYSTQTDLLLPPEPTQTAPRDHVEVVLRPAIHRHHSRGRSRRRRRSDSELGTRRRHHHRSWHSHESRSRSLRRRRARSSDLSSYDKSFEEADLDAAGKPYGIRRNSNDVRIRDNQHTFSLRRNHRRQPIARNWGTSKKRFTALIACINTALLGIIVGIYAGEVPRIQYVLADERHIVIVGNVVLYAGLAISTFISWPLPLLHGRKPYILASLALAMPLQFPQALVVSMRRSPKDTSFLAGLLVSRAFTGLILGFANVNFITTLLDLFGASLQSKHPHQEFTVASDVRRHGGGMGLWLGIWSWCSIGSLACGFQIGAGIIEGLTPDWGFYIVIIILAAALLLNVMAPETRRSAYRRSVTEVYDRDENYITRRIARGEIKLHISTEGPMYWFEEVWAGIKLSLMMLRQPGFLVLALYVGWIYAQIVLVIILLGALLSRDYRWTPRFVGLGVMSIAIGALLAIPLTKANVFSRERKKGFRTDSMTFQKQVTWSSHLVRRVLFTLALPLMGLAYTVSSAGRPKPFMVPIVFAGTVGFLSILAIAECHGLIMETFDTCDLQPGVNTKHRLQSMAVQDRRRRTNYSSFPRVSAGIFVSQTLAFIGAAIATQVGGIMTRHIGAQASTGVSAGILLGLTVLLTLSLTRFKSVQVIPNHTFGTRRDTEAWNQFKELGKRGDAPASDWKAVVIGNPSGKMRRVSLLELGALSRWTEIRKLNFLLRGEVRGSKKDDWHTGGTW</sequence>
<keyword evidence="2 6" id="KW-0812">Transmembrane</keyword>
<evidence type="ECO:0000313" key="8">
    <source>
        <dbReference type="Proteomes" id="UP000799753"/>
    </source>
</evidence>
<name>A0A6A6RSY7_9PLEO</name>
<accession>A0A6A6RSY7</accession>
<feature type="region of interest" description="Disordered" evidence="5">
    <location>
        <begin position="1"/>
        <end position="169"/>
    </location>
</feature>
<reference evidence="7" key="1">
    <citation type="journal article" date="2020" name="Stud. Mycol.">
        <title>101 Dothideomycetes genomes: a test case for predicting lifestyles and emergence of pathogens.</title>
        <authorList>
            <person name="Haridas S."/>
            <person name="Albert R."/>
            <person name="Binder M."/>
            <person name="Bloem J."/>
            <person name="Labutti K."/>
            <person name="Salamov A."/>
            <person name="Andreopoulos B."/>
            <person name="Baker S."/>
            <person name="Barry K."/>
            <person name="Bills G."/>
            <person name="Bluhm B."/>
            <person name="Cannon C."/>
            <person name="Castanera R."/>
            <person name="Culley D."/>
            <person name="Daum C."/>
            <person name="Ezra D."/>
            <person name="Gonzalez J."/>
            <person name="Henrissat B."/>
            <person name="Kuo A."/>
            <person name="Liang C."/>
            <person name="Lipzen A."/>
            <person name="Lutzoni F."/>
            <person name="Magnuson J."/>
            <person name="Mondo S."/>
            <person name="Nolan M."/>
            <person name="Ohm R."/>
            <person name="Pangilinan J."/>
            <person name="Park H.-J."/>
            <person name="Ramirez L."/>
            <person name="Alfaro M."/>
            <person name="Sun H."/>
            <person name="Tritt A."/>
            <person name="Yoshinaga Y."/>
            <person name="Zwiers L.-H."/>
            <person name="Turgeon B."/>
            <person name="Goodwin S."/>
            <person name="Spatafora J."/>
            <person name="Crous P."/>
            <person name="Grigoriev I."/>
        </authorList>
    </citation>
    <scope>NUCLEOTIDE SEQUENCE</scope>
    <source>
        <strain evidence="7">CBS 473.64</strain>
    </source>
</reference>
<keyword evidence="4 6" id="KW-0472">Membrane</keyword>
<feature type="transmembrane region" description="Helical" evidence="6">
    <location>
        <begin position="1009"/>
        <end position="1031"/>
    </location>
</feature>
<feature type="compositionally biased region" description="Basic residues" evidence="5">
    <location>
        <begin position="425"/>
        <end position="440"/>
    </location>
</feature>
<dbReference type="InterPro" id="IPR036259">
    <property type="entry name" value="MFS_trans_sf"/>
</dbReference>
<feature type="region of interest" description="Disordered" evidence="5">
    <location>
        <begin position="310"/>
        <end position="474"/>
    </location>
</feature>
<feature type="transmembrane region" description="Helical" evidence="6">
    <location>
        <begin position="839"/>
        <end position="858"/>
    </location>
</feature>
<feature type="transmembrane region" description="Helical" evidence="6">
    <location>
        <begin position="570"/>
        <end position="590"/>
    </location>
</feature>
<evidence type="ECO:0000256" key="3">
    <source>
        <dbReference type="ARBA" id="ARBA00022989"/>
    </source>
</evidence>
<evidence type="ECO:0000256" key="6">
    <source>
        <dbReference type="SAM" id="Phobius"/>
    </source>
</evidence>
<feature type="transmembrane region" description="Helical" evidence="6">
    <location>
        <begin position="721"/>
        <end position="740"/>
    </location>
</feature>
<comment type="subcellular location">
    <subcellularLocation>
        <location evidence="1">Membrane</location>
        <topology evidence="1">Multi-pass membrane protein</topology>
    </subcellularLocation>
</comment>
<feature type="transmembrane region" description="Helical" evidence="6">
    <location>
        <begin position="803"/>
        <end position="827"/>
    </location>
</feature>
<dbReference type="OrthoDB" id="10250282at2759"/>
<dbReference type="Gene3D" id="1.20.1250.20">
    <property type="entry name" value="MFS general substrate transporter like domains"/>
    <property type="match status" value="1"/>
</dbReference>
<feature type="compositionally biased region" description="Polar residues" evidence="5">
    <location>
        <begin position="310"/>
        <end position="327"/>
    </location>
</feature>
<feature type="transmembrane region" description="Helical" evidence="6">
    <location>
        <begin position="888"/>
        <end position="910"/>
    </location>
</feature>
<gene>
    <name evidence="7" type="ORF">P280DRAFT_529070</name>
</gene>
<feature type="transmembrane region" description="Helical" evidence="6">
    <location>
        <begin position="689"/>
        <end position="709"/>
    </location>
</feature>
<evidence type="ECO:0000256" key="5">
    <source>
        <dbReference type="SAM" id="MobiDB-lite"/>
    </source>
</evidence>
<dbReference type="SUPFAM" id="SSF103473">
    <property type="entry name" value="MFS general substrate transporter"/>
    <property type="match status" value="1"/>
</dbReference>